<gene>
    <name evidence="1" type="ordered locus">SNE_A19790</name>
</gene>
<dbReference type="KEGG" id="sng:SNE_A19790"/>
<sequence length="151" mass="16254">MSGFQAMGNVILATMEASVQLANVEQNDLLYTANIAISLSTGLTKLMKKQQDVENDIMKGGYSGIFDDYNSANDPGFQSSNDNAVPMTQACLSAAQSGFQGWISSLTSVMSAMTQQIQSAQQTITQTFQFPQQALELQSFTSQLTSNPMTA</sequence>
<organism evidence="1 2">
    <name type="scientific">Simkania negevensis (strain ATCC VR-1471 / DSM 27360 / Z)</name>
    <dbReference type="NCBI Taxonomy" id="331113"/>
    <lineage>
        <taxon>Bacteria</taxon>
        <taxon>Pseudomonadati</taxon>
        <taxon>Chlamydiota</taxon>
        <taxon>Chlamydiia</taxon>
        <taxon>Parachlamydiales</taxon>
        <taxon>Simkaniaceae</taxon>
        <taxon>Simkania</taxon>
    </lineage>
</organism>
<dbReference type="EMBL" id="FR872582">
    <property type="protein sequence ID" value="CCB89856.1"/>
    <property type="molecule type" value="Genomic_DNA"/>
</dbReference>
<evidence type="ECO:0000313" key="1">
    <source>
        <dbReference type="EMBL" id="CCB89856.1"/>
    </source>
</evidence>
<accession>F8L3J7</accession>
<dbReference type="AlphaFoldDB" id="F8L3J7"/>
<reference evidence="1 2" key="2">
    <citation type="journal article" date="2011" name="Mol. Biol. Evol.">
        <title>Unity in variety--the pan-genome of the Chlamydiae.</title>
        <authorList>
            <person name="Collingro A."/>
            <person name="Tischler P."/>
            <person name="Weinmaier T."/>
            <person name="Penz T."/>
            <person name="Heinz E."/>
            <person name="Brunham R.C."/>
            <person name="Read T.D."/>
            <person name="Bavoil P.M."/>
            <person name="Sachse K."/>
            <person name="Kahane S."/>
            <person name="Friedman M.G."/>
            <person name="Rattei T."/>
            <person name="Myers G.S."/>
            <person name="Horn M."/>
        </authorList>
    </citation>
    <scope>NUCLEOTIDE SEQUENCE [LARGE SCALE GENOMIC DNA]</scope>
    <source>
        <strain evidence="2">ATCC VR-1471 / Z</strain>
    </source>
</reference>
<keyword evidence="2" id="KW-1185">Reference proteome</keyword>
<evidence type="ECO:0000313" key="2">
    <source>
        <dbReference type="Proteomes" id="UP000000496"/>
    </source>
</evidence>
<dbReference type="RefSeq" id="WP_013944322.1">
    <property type="nucleotide sequence ID" value="NC_015713.1"/>
</dbReference>
<reference key="1">
    <citation type="journal article" date="2011" name="Mol. Biol. Evol.">
        <title>Unity in variety -- the pan-genome of the Chlamydiae.</title>
        <authorList>
            <person name="Collingro A."/>
            <person name="Tischler P."/>
            <person name="Weinmaier T."/>
            <person name="Penz T."/>
            <person name="Heinz E."/>
            <person name="Brunham R.C."/>
            <person name="Read T.D."/>
            <person name="Bavoil P.M."/>
            <person name="Sachse K."/>
            <person name="Kahane S."/>
            <person name="Friedman M.G."/>
            <person name="Rattei T."/>
            <person name="Myers G.S.A."/>
            <person name="Horn M."/>
        </authorList>
    </citation>
    <scope>NUCLEOTIDE SEQUENCE</scope>
    <source>
        <strain>Z</strain>
    </source>
</reference>
<protein>
    <submittedName>
        <fullName evidence="1">Uncharacterized protein</fullName>
    </submittedName>
</protein>
<dbReference type="HOGENOM" id="CLU_1730167_0_0_0"/>
<proteinExistence type="predicted"/>
<dbReference type="Proteomes" id="UP000000496">
    <property type="component" value="Chromosome gsn.131"/>
</dbReference>
<name>F8L3J7_SIMNZ</name>
<dbReference type="STRING" id="331113.SNE_A19790"/>